<comment type="caution">
    <text evidence="1">The sequence shown here is derived from an EMBL/GenBank/DDBJ whole genome shotgun (WGS) entry which is preliminary data.</text>
</comment>
<gene>
    <name evidence="1" type="ORF">E5329_16375</name>
</gene>
<sequence>MFQYLVLLKTDRQKDFFTKIYKEYKNSMFYTSYNIVHDSSDAEDIVHGTFLTLIKHVDKLIDNEPHKVWHYIDTTVKNKSFNLLKRRKIQEDPGLDEEWMQGEVLEKGPDTLMEEFELQEAMTGLLKRLKRPYQQVLALQYYHELSVQEIAEEMETTPDNVRHISMRAKKKLQSILEENGLWNEKDDKDK</sequence>
<protein>
    <submittedName>
        <fullName evidence="1">Sigma-70 family RNA polymerase sigma factor</fullName>
    </submittedName>
</protein>
<evidence type="ECO:0000313" key="2">
    <source>
        <dbReference type="Proteomes" id="UP000304953"/>
    </source>
</evidence>
<proteinExistence type="predicted"/>
<dbReference type="EMBL" id="SRYA01000034">
    <property type="protein sequence ID" value="TGY95139.1"/>
    <property type="molecule type" value="Genomic_DNA"/>
</dbReference>
<keyword evidence="2" id="KW-1185">Reference proteome</keyword>
<reference evidence="1" key="1">
    <citation type="submission" date="2019-04" db="EMBL/GenBank/DDBJ databases">
        <title>Microbes associate with the intestines of laboratory mice.</title>
        <authorList>
            <person name="Navarre W."/>
            <person name="Wong E."/>
            <person name="Huang K."/>
            <person name="Tropini C."/>
            <person name="Ng K."/>
            <person name="Yu B."/>
        </authorList>
    </citation>
    <scope>NUCLEOTIDE SEQUENCE</scope>
    <source>
        <strain evidence="1">NM01_1-7b</strain>
    </source>
</reference>
<dbReference type="Proteomes" id="UP000304953">
    <property type="component" value="Unassembled WGS sequence"/>
</dbReference>
<organism evidence="1 2">
    <name type="scientific">Petralouisia muris</name>
    <dbReference type="NCBI Taxonomy" id="3032872"/>
    <lineage>
        <taxon>Bacteria</taxon>
        <taxon>Bacillati</taxon>
        <taxon>Bacillota</taxon>
        <taxon>Clostridia</taxon>
        <taxon>Lachnospirales</taxon>
        <taxon>Lachnospiraceae</taxon>
        <taxon>Petralouisia</taxon>
    </lineage>
</organism>
<name>A0AC61RU54_9FIRM</name>
<evidence type="ECO:0000313" key="1">
    <source>
        <dbReference type="EMBL" id="TGY95139.1"/>
    </source>
</evidence>
<accession>A0AC61RU54</accession>